<dbReference type="EMBL" id="AHHD01000046">
    <property type="protein sequence ID" value="EKG21566.1"/>
    <property type="molecule type" value="Genomic_DNA"/>
</dbReference>
<evidence type="ECO:0000313" key="3">
    <source>
        <dbReference type="Proteomes" id="UP000007129"/>
    </source>
</evidence>
<dbReference type="Gene3D" id="3.40.50.880">
    <property type="match status" value="1"/>
</dbReference>
<dbReference type="VEuPathDB" id="FungiDB:MPH_01074"/>
<dbReference type="HOGENOM" id="CLU_000445_44_8_1"/>
<comment type="caution">
    <text evidence="2">The sequence shown here is derived from an EMBL/GenBank/DDBJ whole genome shotgun (WGS) entry which is preliminary data.</text>
</comment>
<dbReference type="AlphaFoldDB" id="K2RGB7"/>
<gene>
    <name evidence="2" type="ORF">MPH_01074</name>
</gene>
<dbReference type="Pfam" id="PF01965">
    <property type="entry name" value="DJ-1_PfpI"/>
    <property type="match status" value="1"/>
</dbReference>
<sequence>MTSKTLEVGVLVVDEAVQYTDIAPVDALAMITPEYVALLGPAVTHLQSQAIPMNISYISERNEELHPLTAGARIAITHSLATAPPLDILFIPGPPPVFVNRPAVDAYIQSAVARGTTILSICTGAFPVAAAGVLDGRTATAPLSILGMLRNAHPQVQWESARRFEKSVGVDGKGEIWTSGCVANGIDLVCAFMRDRFPESRALVDLIIPFAGFPDRDVEYDEKEKAVETAFGGAGVPAQ</sequence>
<accession>K2RGB7</accession>
<dbReference type="PANTHER" id="PTHR43130:SF7">
    <property type="entry name" value="DJ-1_PFPI DOMAIN-CONTAINING PROTEIN"/>
    <property type="match status" value="1"/>
</dbReference>
<dbReference type="PANTHER" id="PTHR43130">
    <property type="entry name" value="ARAC-FAMILY TRANSCRIPTIONAL REGULATOR"/>
    <property type="match status" value="1"/>
</dbReference>
<dbReference type="OrthoDB" id="543156at2759"/>
<dbReference type="eggNOG" id="ENOG502SNXF">
    <property type="taxonomic scope" value="Eukaryota"/>
</dbReference>
<dbReference type="InterPro" id="IPR029062">
    <property type="entry name" value="Class_I_gatase-like"/>
</dbReference>
<feature type="domain" description="DJ-1/PfpI" evidence="1">
    <location>
        <begin position="54"/>
        <end position="191"/>
    </location>
</feature>
<proteinExistence type="predicted"/>
<evidence type="ECO:0000259" key="1">
    <source>
        <dbReference type="Pfam" id="PF01965"/>
    </source>
</evidence>
<reference evidence="2 3" key="1">
    <citation type="journal article" date="2012" name="BMC Genomics">
        <title>Tools to kill: Genome of one of the most destructive plant pathogenic fungi Macrophomina phaseolina.</title>
        <authorList>
            <person name="Islam M.S."/>
            <person name="Haque M.S."/>
            <person name="Islam M.M."/>
            <person name="Emdad E.M."/>
            <person name="Halim A."/>
            <person name="Hossen Q.M.M."/>
            <person name="Hossain M.Z."/>
            <person name="Ahmed B."/>
            <person name="Rahim S."/>
            <person name="Rahman M.S."/>
            <person name="Alam M.M."/>
            <person name="Hou S."/>
            <person name="Wan X."/>
            <person name="Saito J.A."/>
            <person name="Alam M."/>
        </authorList>
    </citation>
    <scope>NUCLEOTIDE SEQUENCE [LARGE SCALE GENOMIC DNA]</scope>
    <source>
        <strain evidence="2 3">MS6</strain>
    </source>
</reference>
<organism evidence="2 3">
    <name type="scientific">Macrophomina phaseolina (strain MS6)</name>
    <name type="common">Charcoal rot fungus</name>
    <dbReference type="NCBI Taxonomy" id="1126212"/>
    <lineage>
        <taxon>Eukaryota</taxon>
        <taxon>Fungi</taxon>
        <taxon>Dikarya</taxon>
        <taxon>Ascomycota</taxon>
        <taxon>Pezizomycotina</taxon>
        <taxon>Dothideomycetes</taxon>
        <taxon>Dothideomycetes incertae sedis</taxon>
        <taxon>Botryosphaeriales</taxon>
        <taxon>Botryosphaeriaceae</taxon>
        <taxon>Macrophomina</taxon>
    </lineage>
</organism>
<dbReference type="InParanoid" id="K2RGB7"/>
<protein>
    <submittedName>
        <fullName evidence="2">ThiJ/PfpI</fullName>
    </submittedName>
</protein>
<evidence type="ECO:0000313" key="2">
    <source>
        <dbReference type="EMBL" id="EKG21566.1"/>
    </source>
</evidence>
<name>K2RGB7_MACPH</name>
<dbReference type="Proteomes" id="UP000007129">
    <property type="component" value="Unassembled WGS sequence"/>
</dbReference>
<dbReference type="SUPFAM" id="SSF52317">
    <property type="entry name" value="Class I glutamine amidotransferase-like"/>
    <property type="match status" value="1"/>
</dbReference>
<dbReference type="InterPro" id="IPR052158">
    <property type="entry name" value="INH-QAR"/>
</dbReference>
<dbReference type="InterPro" id="IPR002818">
    <property type="entry name" value="DJ-1/PfpI"/>
</dbReference>